<evidence type="ECO:0000256" key="1">
    <source>
        <dbReference type="SAM" id="MobiDB-lite"/>
    </source>
</evidence>
<keyword evidence="3" id="KW-1185">Reference proteome</keyword>
<evidence type="ECO:0000313" key="2">
    <source>
        <dbReference type="EMBL" id="KAK3952590.1"/>
    </source>
</evidence>
<protein>
    <submittedName>
        <fullName evidence="2">Uncharacterized protein</fullName>
    </submittedName>
</protein>
<sequence>MLCRVINELDMKPASDAQDAATSATGQPANDTSSNSVETMSVDDYMRKRELEKGFEKQFSEKKDQNTSRS</sequence>
<evidence type="ECO:0000313" key="3">
    <source>
        <dbReference type="Proteomes" id="UP001303222"/>
    </source>
</evidence>
<reference evidence="2" key="2">
    <citation type="submission" date="2023-06" db="EMBL/GenBank/DDBJ databases">
        <authorList>
            <consortium name="Lawrence Berkeley National Laboratory"/>
            <person name="Mondo S.J."/>
            <person name="Hensen N."/>
            <person name="Bonometti L."/>
            <person name="Westerberg I."/>
            <person name="Brannstrom I.O."/>
            <person name="Guillou S."/>
            <person name="Cros-Aarteil S."/>
            <person name="Calhoun S."/>
            <person name="Haridas S."/>
            <person name="Kuo A."/>
            <person name="Pangilinan J."/>
            <person name="Riley R."/>
            <person name="Labutti K."/>
            <person name="Andreopoulos B."/>
            <person name="Lipzen A."/>
            <person name="Chen C."/>
            <person name="Yanf M."/>
            <person name="Daum C."/>
            <person name="Ng V."/>
            <person name="Clum A."/>
            <person name="Steindorff A."/>
            <person name="Ohm R."/>
            <person name="Martin F."/>
            <person name="Silar P."/>
            <person name="Natvig D."/>
            <person name="Lalanne C."/>
            <person name="Gautier V."/>
            <person name="Ament-Velasquez S.L."/>
            <person name="Kruys A."/>
            <person name="Hutchinson M.I."/>
            <person name="Powell A.J."/>
            <person name="Barry K."/>
            <person name="Miller A.N."/>
            <person name="Grigoriev I.V."/>
            <person name="Debuchy R."/>
            <person name="Gladieux P."/>
            <person name="Thoren M.H."/>
            <person name="Johannesson H."/>
        </authorList>
    </citation>
    <scope>NUCLEOTIDE SEQUENCE</scope>
    <source>
        <strain evidence="2">CBS 626.80</strain>
    </source>
</reference>
<reference evidence="2" key="1">
    <citation type="journal article" date="2023" name="Mol. Phylogenet. Evol.">
        <title>Genome-scale phylogeny and comparative genomics of the fungal order Sordariales.</title>
        <authorList>
            <person name="Hensen N."/>
            <person name="Bonometti L."/>
            <person name="Westerberg I."/>
            <person name="Brannstrom I.O."/>
            <person name="Guillou S."/>
            <person name="Cros-Aarteil S."/>
            <person name="Calhoun S."/>
            <person name="Haridas S."/>
            <person name="Kuo A."/>
            <person name="Mondo S."/>
            <person name="Pangilinan J."/>
            <person name="Riley R."/>
            <person name="LaButti K."/>
            <person name="Andreopoulos B."/>
            <person name="Lipzen A."/>
            <person name="Chen C."/>
            <person name="Yan M."/>
            <person name="Daum C."/>
            <person name="Ng V."/>
            <person name="Clum A."/>
            <person name="Steindorff A."/>
            <person name="Ohm R.A."/>
            <person name="Martin F."/>
            <person name="Silar P."/>
            <person name="Natvig D.O."/>
            <person name="Lalanne C."/>
            <person name="Gautier V."/>
            <person name="Ament-Velasquez S.L."/>
            <person name="Kruys A."/>
            <person name="Hutchinson M.I."/>
            <person name="Powell A.J."/>
            <person name="Barry K."/>
            <person name="Miller A.N."/>
            <person name="Grigoriev I.V."/>
            <person name="Debuchy R."/>
            <person name="Gladieux P."/>
            <person name="Hiltunen Thoren M."/>
            <person name="Johannesson H."/>
        </authorList>
    </citation>
    <scope>NUCLEOTIDE SEQUENCE</scope>
    <source>
        <strain evidence="2">CBS 626.80</strain>
    </source>
</reference>
<feature type="compositionally biased region" description="Low complexity" evidence="1">
    <location>
        <begin position="14"/>
        <end position="27"/>
    </location>
</feature>
<comment type="caution">
    <text evidence="2">The sequence shown here is derived from an EMBL/GenBank/DDBJ whole genome shotgun (WGS) entry which is preliminary data.</text>
</comment>
<feature type="compositionally biased region" description="Polar residues" evidence="1">
    <location>
        <begin position="28"/>
        <end position="39"/>
    </location>
</feature>
<gene>
    <name evidence="2" type="ORF">QBC32DRAFT_313831</name>
</gene>
<dbReference type="EMBL" id="MU859121">
    <property type="protein sequence ID" value="KAK3952590.1"/>
    <property type="molecule type" value="Genomic_DNA"/>
</dbReference>
<name>A0AAN6NVD7_9PEZI</name>
<organism evidence="2 3">
    <name type="scientific">Pseudoneurospora amorphoporcata</name>
    <dbReference type="NCBI Taxonomy" id="241081"/>
    <lineage>
        <taxon>Eukaryota</taxon>
        <taxon>Fungi</taxon>
        <taxon>Dikarya</taxon>
        <taxon>Ascomycota</taxon>
        <taxon>Pezizomycotina</taxon>
        <taxon>Sordariomycetes</taxon>
        <taxon>Sordariomycetidae</taxon>
        <taxon>Sordariales</taxon>
        <taxon>Sordariaceae</taxon>
        <taxon>Pseudoneurospora</taxon>
    </lineage>
</organism>
<dbReference type="Proteomes" id="UP001303222">
    <property type="component" value="Unassembled WGS sequence"/>
</dbReference>
<proteinExistence type="predicted"/>
<feature type="region of interest" description="Disordered" evidence="1">
    <location>
        <begin position="9"/>
        <end position="70"/>
    </location>
</feature>
<dbReference type="AlphaFoldDB" id="A0AAN6NVD7"/>
<accession>A0AAN6NVD7</accession>
<feature type="compositionally biased region" description="Basic and acidic residues" evidence="1">
    <location>
        <begin position="44"/>
        <end position="70"/>
    </location>
</feature>